<evidence type="ECO:0000313" key="7">
    <source>
        <dbReference type="Proteomes" id="UP001203423"/>
    </source>
</evidence>
<gene>
    <name evidence="6" type="ORF">L2764_12005</name>
</gene>
<dbReference type="PANTHER" id="PTHR47506">
    <property type="entry name" value="TRANSCRIPTIONAL REGULATORY PROTEIN"/>
    <property type="match status" value="1"/>
</dbReference>
<dbReference type="PRINTS" id="PR00455">
    <property type="entry name" value="HTHTETR"/>
</dbReference>
<evidence type="ECO:0000259" key="5">
    <source>
        <dbReference type="PROSITE" id="PS50977"/>
    </source>
</evidence>
<keyword evidence="3" id="KW-0804">Transcription</keyword>
<evidence type="ECO:0000256" key="2">
    <source>
        <dbReference type="ARBA" id="ARBA00023125"/>
    </source>
</evidence>
<dbReference type="Proteomes" id="UP001203423">
    <property type="component" value="Unassembled WGS sequence"/>
</dbReference>
<dbReference type="PROSITE" id="PS50977">
    <property type="entry name" value="HTH_TETR_2"/>
    <property type="match status" value="1"/>
</dbReference>
<dbReference type="PANTHER" id="PTHR47506:SF6">
    <property type="entry name" value="HTH-TYPE TRANSCRIPTIONAL REPRESSOR NEMR"/>
    <property type="match status" value="1"/>
</dbReference>
<dbReference type="Pfam" id="PF00440">
    <property type="entry name" value="TetR_N"/>
    <property type="match status" value="1"/>
</dbReference>
<sequence>MKKTPHTTKQQIIDSGYALISQQGFTNVGLSQILKFANVPKGSFYHYFSSKEQFGEAIIHHYFKDYLHSLGELFNTPDENGYQKLMRYWQRWEARQINNQHFQQCLVVKLSAEVADLSEPMRLALKVGSDNVINHITHCIQSGIEDGSIKPMDPLSTAKILYQMWLGASLLNKLHRDGSAINNAMEQTQKVFNQSIKN</sequence>
<feature type="DNA-binding region" description="H-T-H motif" evidence="4">
    <location>
        <begin position="29"/>
        <end position="48"/>
    </location>
</feature>
<evidence type="ECO:0000313" key="6">
    <source>
        <dbReference type="EMBL" id="MCL1125178.1"/>
    </source>
</evidence>
<dbReference type="InterPro" id="IPR009057">
    <property type="entry name" value="Homeodomain-like_sf"/>
</dbReference>
<reference evidence="6 7" key="1">
    <citation type="submission" date="2022-01" db="EMBL/GenBank/DDBJ databases">
        <title>Whole genome-based taxonomy of the Shewanellaceae.</title>
        <authorList>
            <person name="Martin-Rodriguez A.J."/>
        </authorList>
    </citation>
    <scope>NUCLEOTIDE SEQUENCE [LARGE SCALE GENOMIC DNA]</scope>
    <source>
        <strain evidence="6 7">DSM 17177</strain>
    </source>
</reference>
<keyword evidence="7" id="KW-1185">Reference proteome</keyword>
<dbReference type="InterPro" id="IPR036271">
    <property type="entry name" value="Tet_transcr_reg_TetR-rel_C_sf"/>
</dbReference>
<accession>A0ABT0LBV3</accession>
<protein>
    <submittedName>
        <fullName evidence="6">TetR/AcrR family transcriptional regulator</fullName>
    </submittedName>
</protein>
<dbReference type="Pfam" id="PF16925">
    <property type="entry name" value="TetR_C_13"/>
    <property type="match status" value="1"/>
</dbReference>
<feature type="domain" description="HTH tetR-type" evidence="5">
    <location>
        <begin position="6"/>
        <end position="66"/>
    </location>
</feature>
<keyword evidence="2 4" id="KW-0238">DNA-binding</keyword>
<dbReference type="Gene3D" id="1.10.357.10">
    <property type="entry name" value="Tetracycline Repressor, domain 2"/>
    <property type="match status" value="1"/>
</dbReference>
<proteinExistence type="predicted"/>
<keyword evidence="1" id="KW-0805">Transcription regulation</keyword>
<evidence type="ECO:0000256" key="1">
    <source>
        <dbReference type="ARBA" id="ARBA00023015"/>
    </source>
</evidence>
<dbReference type="SUPFAM" id="SSF46689">
    <property type="entry name" value="Homeodomain-like"/>
    <property type="match status" value="1"/>
</dbReference>
<dbReference type="SUPFAM" id="SSF48498">
    <property type="entry name" value="Tetracyclin repressor-like, C-terminal domain"/>
    <property type="match status" value="1"/>
</dbReference>
<dbReference type="EMBL" id="JAKIKS010000041">
    <property type="protein sequence ID" value="MCL1125178.1"/>
    <property type="molecule type" value="Genomic_DNA"/>
</dbReference>
<organism evidence="6 7">
    <name type="scientific">Shewanella surugensis</name>
    <dbReference type="NCBI Taxonomy" id="212020"/>
    <lineage>
        <taxon>Bacteria</taxon>
        <taxon>Pseudomonadati</taxon>
        <taxon>Pseudomonadota</taxon>
        <taxon>Gammaproteobacteria</taxon>
        <taxon>Alteromonadales</taxon>
        <taxon>Shewanellaceae</taxon>
        <taxon>Shewanella</taxon>
    </lineage>
</organism>
<evidence type="ECO:0000256" key="4">
    <source>
        <dbReference type="PROSITE-ProRule" id="PRU00335"/>
    </source>
</evidence>
<evidence type="ECO:0000256" key="3">
    <source>
        <dbReference type="ARBA" id="ARBA00023163"/>
    </source>
</evidence>
<comment type="caution">
    <text evidence="6">The sequence shown here is derived from an EMBL/GenBank/DDBJ whole genome shotgun (WGS) entry which is preliminary data.</text>
</comment>
<dbReference type="RefSeq" id="WP_248940480.1">
    <property type="nucleotide sequence ID" value="NZ_JAKIKS010000041.1"/>
</dbReference>
<dbReference type="InterPro" id="IPR011075">
    <property type="entry name" value="TetR_C"/>
</dbReference>
<name>A0ABT0LBV3_9GAMM</name>
<dbReference type="InterPro" id="IPR001647">
    <property type="entry name" value="HTH_TetR"/>
</dbReference>